<accession>A0AAV8TG72</accession>
<dbReference type="PANTHER" id="PTHR11895:SF67">
    <property type="entry name" value="AMIDASE DOMAIN-CONTAINING PROTEIN"/>
    <property type="match status" value="1"/>
</dbReference>
<dbReference type="PROSITE" id="PS00571">
    <property type="entry name" value="AMIDASES"/>
    <property type="match status" value="1"/>
</dbReference>
<dbReference type="Gene3D" id="3.90.1300.10">
    <property type="entry name" value="Amidase signature (AS) domain"/>
    <property type="match status" value="1"/>
</dbReference>
<dbReference type="InterPro" id="IPR023631">
    <property type="entry name" value="Amidase_dom"/>
</dbReference>
<dbReference type="Pfam" id="PF01425">
    <property type="entry name" value="Amidase"/>
    <property type="match status" value="1"/>
</dbReference>
<protein>
    <recommendedName>
        <fullName evidence="2">Amidase domain-containing protein</fullName>
    </recommendedName>
</protein>
<dbReference type="InterPro" id="IPR036928">
    <property type="entry name" value="AS_sf"/>
</dbReference>
<dbReference type="EMBL" id="JAIWQS010000005">
    <property type="protein sequence ID" value="KAJ8765406.1"/>
    <property type="molecule type" value="Genomic_DNA"/>
</dbReference>
<organism evidence="3 4">
    <name type="scientific">Erythroxylum novogranatense</name>
    <dbReference type="NCBI Taxonomy" id="1862640"/>
    <lineage>
        <taxon>Eukaryota</taxon>
        <taxon>Viridiplantae</taxon>
        <taxon>Streptophyta</taxon>
        <taxon>Embryophyta</taxon>
        <taxon>Tracheophyta</taxon>
        <taxon>Spermatophyta</taxon>
        <taxon>Magnoliopsida</taxon>
        <taxon>eudicotyledons</taxon>
        <taxon>Gunneridae</taxon>
        <taxon>Pentapetalae</taxon>
        <taxon>rosids</taxon>
        <taxon>fabids</taxon>
        <taxon>Malpighiales</taxon>
        <taxon>Erythroxylaceae</taxon>
        <taxon>Erythroxylum</taxon>
    </lineage>
</organism>
<dbReference type="SUPFAM" id="SSF75304">
    <property type="entry name" value="Amidase signature (AS) enzymes"/>
    <property type="match status" value="1"/>
</dbReference>
<evidence type="ECO:0000256" key="1">
    <source>
        <dbReference type="ARBA" id="ARBA00009199"/>
    </source>
</evidence>
<gene>
    <name evidence="3" type="ORF">K2173_012103</name>
</gene>
<evidence type="ECO:0000313" key="4">
    <source>
        <dbReference type="Proteomes" id="UP001159364"/>
    </source>
</evidence>
<name>A0AAV8TG72_9ROSI</name>
<dbReference type="Proteomes" id="UP001159364">
    <property type="component" value="Linkage Group LG05"/>
</dbReference>
<sequence>MGLFKADGVVYKPAEEVDVGPDSHAIYLQANVKAPRLAGLLLKICLWFMELRVLGTFIVYILKRNNLIYKLVSNAEMVESPLYVPLHSFEVQVAINCLPTSSETVSSDWQSSFRHWTITDYCNAYSSGETTPSMVAESIISAIKHSSAGPSDMKFFIDSNSKDILIHAAESTSRYQRGKPLSALDGVPVAVKDEIDCNPYLTTGGTKWLHKVRHCKADACCVNRLRSCGAIVIGKTNMHELGVGTSGINPHYGVTRNPYDAGKISGGSSGGSAAVVAAGLCPVALGVDGGGSVRMPAALCGVVGFKPTFGRIPHSGVLPLNWTVGMVGILAGTIEDAFIVYAAIINGQLSSDGRPILQPKVYFPLLKSTNRISGIRLARSAEWFSDCRADVRICCSNALDQLCKNYDWQKVEVTVPDIEAMRLAHYVTIASECTTSLNSYLEKVDRSELGCDARLAFRVYSSMSAKEYLQAQKFRNRQMQIHKEVFKRADVIVTPTTGITAYSIPNDALKTGELDYIKGAALVRFQIAGNFLGLPAITIPVGYDETGMPIGLQFIGRPWSEPTLIHLACAMQALRISEYRKPQVYYDILRNDDV</sequence>
<dbReference type="AlphaFoldDB" id="A0AAV8TG72"/>
<comment type="similarity">
    <text evidence="1">Belongs to the amidase family.</text>
</comment>
<dbReference type="InterPro" id="IPR020556">
    <property type="entry name" value="Amidase_CS"/>
</dbReference>
<evidence type="ECO:0000259" key="2">
    <source>
        <dbReference type="Pfam" id="PF01425"/>
    </source>
</evidence>
<proteinExistence type="inferred from homology"/>
<dbReference type="GO" id="GO:0016811">
    <property type="term" value="F:hydrolase activity, acting on carbon-nitrogen (but not peptide) bonds, in linear amides"/>
    <property type="evidence" value="ECO:0007669"/>
    <property type="project" value="UniProtKB-ARBA"/>
</dbReference>
<reference evidence="3 4" key="1">
    <citation type="submission" date="2021-09" db="EMBL/GenBank/DDBJ databases">
        <title>Genomic insights and catalytic innovation underlie evolution of tropane alkaloids biosynthesis.</title>
        <authorList>
            <person name="Wang Y.-J."/>
            <person name="Tian T."/>
            <person name="Huang J.-P."/>
            <person name="Huang S.-X."/>
        </authorList>
    </citation>
    <scope>NUCLEOTIDE SEQUENCE [LARGE SCALE GENOMIC DNA]</scope>
    <source>
        <strain evidence="3">KIB-2018</strain>
        <tissue evidence="3">Leaf</tissue>
    </source>
</reference>
<dbReference type="PANTHER" id="PTHR11895">
    <property type="entry name" value="TRANSAMIDASE"/>
    <property type="match status" value="1"/>
</dbReference>
<dbReference type="InterPro" id="IPR000120">
    <property type="entry name" value="Amidase"/>
</dbReference>
<comment type="caution">
    <text evidence="3">The sequence shown here is derived from an EMBL/GenBank/DDBJ whole genome shotgun (WGS) entry which is preliminary data.</text>
</comment>
<evidence type="ECO:0000313" key="3">
    <source>
        <dbReference type="EMBL" id="KAJ8765406.1"/>
    </source>
</evidence>
<keyword evidence="4" id="KW-1185">Reference proteome</keyword>
<feature type="domain" description="Amidase" evidence="2">
    <location>
        <begin position="160"/>
        <end position="564"/>
    </location>
</feature>